<evidence type="ECO:0000256" key="1">
    <source>
        <dbReference type="ARBA" id="ARBA00004651"/>
    </source>
</evidence>
<dbReference type="CDD" id="cd06261">
    <property type="entry name" value="TM_PBP2"/>
    <property type="match status" value="1"/>
</dbReference>
<dbReference type="GO" id="GO:0005315">
    <property type="term" value="F:phosphate transmembrane transporter activity"/>
    <property type="evidence" value="ECO:0007669"/>
    <property type="project" value="InterPro"/>
</dbReference>
<keyword evidence="7 9" id="KW-1133">Transmembrane helix</keyword>
<dbReference type="Pfam" id="PF00528">
    <property type="entry name" value="BPD_transp_1"/>
    <property type="match status" value="1"/>
</dbReference>
<keyword evidence="4 10" id="KW-1003">Cell membrane</keyword>
<dbReference type="Proteomes" id="UP000593605">
    <property type="component" value="Chromosome"/>
</dbReference>
<organism evidence="12 13">
    <name type="scientific">Cruoricaptor ignavus</name>
    <dbReference type="NCBI Taxonomy" id="1118202"/>
    <lineage>
        <taxon>Bacteria</taxon>
        <taxon>Pseudomonadati</taxon>
        <taxon>Bacteroidota</taxon>
        <taxon>Flavobacteriia</taxon>
        <taxon>Flavobacteriales</taxon>
        <taxon>Weeksellaceae</taxon>
        <taxon>Cruoricaptor</taxon>
    </lineage>
</organism>
<dbReference type="RefSeq" id="WP_193440196.1">
    <property type="nucleotide sequence ID" value="NZ_CP063145.1"/>
</dbReference>
<evidence type="ECO:0000313" key="13">
    <source>
        <dbReference type="Proteomes" id="UP000593605"/>
    </source>
</evidence>
<feature type="transmembrane region" description="Helical" evidence="9">
    <location>
        <begin position="154"/>
        <end position="176"/>
    </location>
</feature>
<dbReference type="AlphaFoldDB" id="A0A7M1T2N9"/>
<comment type="similarity">
    <text evidence="2 10">Belongs to the binding-protein-dependent transport system permease family. CysTW subfamily.</text>
</comment>
<dbReference type="SUPFAM" id="SSF161098">
    <property type="entry name" value="MetI-like"/>
    <property type="match status" value="1"/>
</dbReference>
<dbReference type="KEGG" id="civ:IMZ16_01390"/>
<feature type="transmembrane region" description="Helical" evidence="9">
    <location>
        <begin position="263"/>
        <end position="283"/>
    </location>
</feature>
<evidence type="ECO:0000256" key="4">
    <source>
        <dbReference type="ARBA" id="ARBA00022475"/>
    </source>
</evidence>
<feature type="transmembrane region" description="Helical" evidence="9">
    <location>
        <begin position="113"/>
        <end position="134"/>
    </location>
</feature>
<dbReference type="PANTHER" id="PTHR30425:SF1">
    <property type="entry name" value="PHOSPHATE TRANSPORT SYSTEM PERMEASE PROTEIN PSTC"/>
    <property type="match status" value="1"/>
</dbReference>
<keyword evidence="8 9" id="KW-0472">Membrane</keyword>
<protein>
    <recommendedName>
        <fullName evidence="10">Phosphate transport system permease protein</fullName>
    </recommendedName>
</protein>
<feature type="transmembrane region" description="Helical" evidence="9">
    <location>
        <begin position="20"/>
        <end position="46"/>
    </location>
</feature>
<dbReference type="PANTHER" id="PTHR30425">
    <property type="entry name" value="PHOSPHATE TRANSPORT SYSTEM PERMEASE PROTEIN PST"/>
    <property type="match status" value="1"/>
</dbReference>
<feature type="transmembrane region" description="Helical" evidence="9">
    <location>
        <begin position="197"/>
        <end position="218"/>
    </location>
</feature>
<reference evidence="12 13" key="1">
    <citation type="submission" date="2020-10" db="EMBL/GenBank/DDBJ databases">
        <title>Complete genome of Cruoricapor ignavus strain M1214 isolated from the blood culture of a febrile patient.</title>
        <authorList>
            <person name="Guglielmino C.J.D."/>
        </authorList>
    </citation>
    <scope>NUCLEOTIDE SEQUENCE [LARGE SCALE GENOMIC DNA]</scope>
    <source>
        <strain evidence="12 13">M1214</strain>
    </source>
</reference>
<dbReference type="InterPro" id="IPR035906">
    <property type="entry name" value="MetI-like_sf"/>
</dbReference>
<feature type="domain" description="ABC transmembrane type-1" evidence="11">
    <location>
        <begin position="73"/>
        <end position="284"/>
    </location>
</feature>
<dbReference type="PROSITE" id="PS50928">
    <property type="entry name" value="ABC_TM1"/>
    <property type="match status" value="1"/>
</dbReference>
<dbReference type="NCBIfam" id="TIGR02138">
    <property type="entry name" value="phosphate_pstC"/>
    <property type="match status" value="1"/>
</dbReference>
<keyword evidence="3 9" id="KW-0813">Transport</keyword>
<comment type="function">
    <text evidence="10">Part of the binding-protein-dependent transport system for phosphate; probably responsible for the translocation of the substrate across the membrane.</text>
</comment>
<evidence type="ECO:0000259" key="11">
    <source>
        <dbReference type="PROSITE" id="PS50928"/>
    </source>
</evidence>
<proteinExistence type="inferred from homology"/>
<evidence type="ECO:0000256" key="7">
    <source>
        <dbReference type="ARBA" id="ARBA00022989"/>
    </source>
</evidence>
<keyword evidence="5 10" id="KW-0592">Phosphate transport</keyword>
<dbReference type="Gene3D" id="1.10.3720.10">
    <property type="entry name" value="MetI-like"/>
    <property type="match status" value="1"/>
</dbReference>
<dbReference type="EMBL" id="CP063145">
    <property type="protein sequence ID" value="QOR74128.1"/>
    <property type="molecule type" value="Genomic_DNA"/>
</dbReference>
<gene>
    <name evidence="12" type="primary">pstC</name>
    <name evidence="12" type="ORF">IMZ16_01390</name>
</gene>
<comment type="subcellular location">
    <subcellularLocation>
        <location evidence="1 9">Cell membrane</location>
        <topology evidence="1 9">Multi-pass membrane protein</topology>
    </subcellularLocation>
</comment>
<evidence type="ECO:0000256" key="3">
    <source>
        <dbReference type="ARBA" id="ARBA00022448"/>
    </source>
</evidence>
<keyword evidence="6 9" id="KW-0812">Transmembrane</keyword>
<evidence type="ECO:0000256" key="6">
    <source>
        <dbReference type="ARBA" id="ARBA00022692"/>
    </source>
</evidence>
<evidence type="ECO:0000256" key="5">
    <source>
        <dbReference type="ARBA" id="ARBA00022592"/>
    </source>
</evidence>
<name>A0A7M1T2N9_9FLAO</name>
<feature type="transmembrane region" description="Helical" evidence="9">
    <location>
        <begin position="66"/>
        <end position="92"/>
    </location>
</feature>
<evidence type="ECO:0000256" key="2">
    <source>
        <dbReference type="ARBA" id="ARBA00007069"/>
    </source>
</evidence>
<dbReference type="InterPro" id="IPR011864">
    <property type="entry name" value="Phosphate_PstC"/>
</dbReference>
<evidence type="ECO:0000256" key="8">
    <source>
        <dbReference type="ARBA" id="ARBA00023136"/>
    </source>
</evidence>
<accession>A0A7M1T2N9</accession>
<dbReference type="GO" id="GO:0005886">
    <property type="term" value="C:plasma membrane"/>
    <property type="evidence" value="ECO:0007669"/>
    <property type="project" value="UniProtKB-SubCell"/>
</dbReference>
<evidence type="ECO:0000313" key="12">
    <source>
        <dbReference type="EMBL" id="QOR74128.1"/>
    </source>
</evidence>
<sequence>MSTTKTQSRERQNTAFRWLFKITGFLVISILAGIFFMLIYNTFAFFAHTSPLDFVTGMQWNPSSDLYGILPLLVSTLIVTLGSMLIAIPLGIGTATFLSEYCPPKLKAFLKPAIEMLAAVPSVAIGFLGIVLAGPEIAELTNQPNGLNAINGSLLLAIMALPTIITVSEDAINAVPKTYREASLGIGADKWQTVRKIVIPAAAPGIIAAVMLGVGRAIGETMTVLMATGNAGAFPTSFLDSVRTITATIAIEMGEVPYNTTHYFALFAIAAVLFIMTLVVNVLGERFVQKFRKYQAV</sequence>
<dbReference type="InterPro" id="IPR051124">
    <property type="entry name" value="Phosphate_Transport_Permease"/>
</dbReference>
<evidence type="ECO:0000256" key="9">
    <source>
        <dbReference type="RuleBase" id="RU363032"/>
    </source>
</evidence>
<evidence type="ECO:0000256" key="10">
    <source>
        <dbReference type="RuleBase" id="RU363054"/>
    </source>
</evidence>
<dbReference type="GO" id="GO:0006817">
    <property type="term" value="P:phosphate ion transport"/>
    <property type="evidence" value="ECO:0007669"/>
    <property type="project" value="UniProtKB-KW"/>
</dbReference>
<dbReference type="InterPro" id="IPR000515">
    <property type="entry name" value="MetI-like"/>
</dbReference>